<dbReference type="Pfam" id="PF00561">
    <property type="entry name" value="Abhydrolase_1"/>
    <property type="match status" value="1"/>
</dbReference>
<reference evidence="2 3" key="1">
    <citation type="journal article" date="2005" name="Nature">
        <title>The genome sequence of the rice blast fungus Magnaporthe grisea.</title>
        <authorList>
            <person name="Dean R.A."/>
            <person name="Talbot N.J."/>
            <person name="Ebbole D.J."/>
            <person name="Farman M.L."/>
            <person name="Mitchell T.K."/>
            <person name="Orbach M.J."/>
            <person name="Thon M."/>
            <person name="Kulkarni R."/>
            <person name="Xu J.R."/>
            <person name="Pan H."/>
            <person name="Read N.D."/>
            <person name="Lee Y.H."/>
            <person name="Carbone I."/>
            <person name="Brown D."/>
            <person name="Oh Y.Y."/>
            <person name="Donofrio N."/>
            <person name="Jeong J.S."/>
            <person name="Soanes D.M."/>
            <person name="Djonovic S."/>
            <person name="Kolomiets E."/>
            <person name="Rehmeyer C."/>
            <person name="Li W."/>
            <person name="Harding M."/>
            <person name="Kim S."/>
            <person name="Lebrun M.H."/>
            <person name="Bohnert H."/>
            <person name="Coughlan S."/>
            <person name="Butler J."/>
            <person name="Calvo S."/>
            <person name="Ma L.J."/>
            <person name="Nicol R."/>
            <person name="Purcell S."/>
            <person name="Nusbaum C."/>
            <person name="Galagan J.E."/>
            <person name="Birren B.W."/>
        </authorList>
    </citation>
    <scope>NUCLEOTIDE SEQUENCE [LARGE SCALE GENOMIC DNA]</scope>
    <source>
        <strain evidence="3">70-15 / ATCC MYA-4617 / FGSC 8958</strain>
    </source>
</reference>
<dbReference type="STRING" id="242507.G4N5C0"/>
<dbReference type="OrthoDB" id="2851338at2759"/>
<dbReference type="Gene3D" id="3.40.50.1820">
    <property type="entry name" value="alpha/beta hydrolase"/>
    <property type="match status" value="1"/>
</dbReference>
<keyword evidence="3" id="KW-1185">Reference proteome</keyword>
<dbReference type="InterPro" id="IPR029058">
    <property type="entry name" value="AB_hydrolase_fold"/>
</dbReference>
<evidence type="ECO:0000313" key="3">
    <source>
        <dbReference type="Proteomes" id="UP000009058"/>
    </source>
</evidence>
<dbReference type="SMR" id="G4N5C0"/>
<feature type="domain" description="AB hydrolase-1" evidence="1">
    <location>
        <begin position="47"/>
        <end position="289"/>
    </location>
</feature>
<sequence length="304" mass="33112">MTRIPGLKRSRFNKTHSKMSTFTLPDSRVMAYDLTPSPTPLPIILLSNPLLTSYRAWDRVTPVLQAAGFRVLRYDQPGHGSSTAPSNPETTTFSSIADDVAQLLRHLGVERLHAWVGVSMGAATGVYFATRHPGIISRLVVCDTISASPANAGVPDAFADRVLQARTAGNVETQVQSTLERWFGAGWLKSEEAEASRMRDLMVKTSVGGFEACVAALRSQSFDLRPLLPEVGKGCEDALLIVGENDADLPVKMEELRAGIEDSLRKNGKEGKKVDLVVIKNAGHAVFVDGFEDFCKTLLNFVQQ</sequence>
<dbReference type="Proteomes" id="UP000009058">
    <property type="component" value="Chromosome 3"/>
</dbReference>
<dbReference type="RefSeq" id="XP_003712784.1">
    <property type="nucleotide sequence ID" value="XM_003712736.1"/>
</dbReference>
<evidence type="ECO:0000259" key="1">
    <source>
        <dbReference type="Pfam" id="PF00561"/>
    </source>
</evidence>
<dbReference type="PANTHER" id="PTHR43194">
    <property type="entry name" value="HYDROLASE ALPHA/BETA FOLD FAMILY"/>
    <property type="match status" value="1"/>
</dbReference>
<dbReference type="eggNOG" id="ENOG502QR0K">
    <property type="taxonomic scope" value="Eukaryota"/>
</dbReference>
<dbReference type="InterPro" id="IPR050228">
    <property type="entry name" value="Carboxylesterase_BioH"/>
</dbReference>
<dbReference type="VEuPathDB" id="FungiDB:MGG_05231"/>
<gene>
    <name evidence="2" type="ORF">MGG_05231</name>
</gene>
<dbReference type="OMA" id="FEACCNA"/>
<dbReference type="HOGENOM" id="CLU_020336_50_3_1"/>
<dbReference type="InParanoid" id="G4N5C0"/>
<proteinExistence type="predicted"/>
<dbReference type="KEGG" id="mgr:MGG_05231"/>
<name>G4N5C0_PYRO7</name>
<reference key="2">
    <citation type="submission" date="2011-05" db="EMBL/GenBank/DDBJ databases">
        <title>The Genome Sequence of Magnaporthe oryzae 70-15.</title>
        <authorList>
            <consortium name="The Broad Institute Genome Sequencing Platform"/>
            <person name="Ma L.-J."/>
            <person name="Dead R."/>
            <person name="Young S.K."/>
            <person name="Zeng Q."/>
            <person name="Gargeya S."/>
            <person name="Fitzgerald M."/>
            <person name="Haas B."/>
            <person name="Abouelleil A."/>
            <person name="Alvarado L."/>
            <person name="Arachchi H.M."/>
            <person name="Berlin A."/>
            <person name="Brown A."/>
            <person name="Chapman S.B."/>
            <person name="Chen Z."/>
            <person name="Dunbar C."/>
            <person name="Freedman E."/>
            <person name="Gearin G."/>
            <person name="Gellesch M."/>
            <person name="Goldberg J."/>
            <person name="Griggs A."/>
            <person name="Gujja S."/>
            <person name="Heiman D."/>
            <person name="Howarth C."/>
            <person name="Larson L."/>
            <person name="Lui A."/>
            <person name="MacDonald P.J.P."/>
            <person name="Mehta T."/>
            <person name="Montmayeur A."/>
            <person name="Murphy C."/>
            <person name="Neiman D."/>
            <person name="Pearson M."/>
            <person name="Priest M."/>
            <person name="Roberts A."/>
            <person name="Saif S."/>
            <person name="Shea T."/>
            <person name="Shenoy N."/>
            <person name="Sisk P."/>
            <person name="Stolte C."/>
            <person name="Sykes S."/>
            <person name="Yandava C."/>
            <person name="Wortman J."/>
            <person name="Nusbaum C."/>
            <person name="Birren B."/>
        </authorList>
    </citation>
    <scope>NUCLEOTIDE SEQUENCE</scope>
    <source>
        <strain>70-15</strain>
    </source>
</reference>
<dbReference type="PRINTS" id="PR00111">
    <property type="entry name" value="ABHYDROLASE"/>
</dbReference>
<dbReference type="AlphaFoldDB" id="G4N5C0"/>
<dbReference type="GeneID" id="2675503"/>
<protein>
    <submittedName>
        <fullName evidence="2">3-oxoadipate enol-lactonase</fullName>
    </submittedName>
</protein>
<dbReference type="SUPFAM" id="SSF53474">
    <property type="entry name" value="alpha/beta-Hydrolases"/>
    <property type="match status" value="1"/>
</dbReference>
<dbReference type="PANTHER" id="PTHR43194:SF5">
    <property type="entry name" value="PIMELOYL-[ACYL-CARRIER PROTEIN] METHYL ESTER ESTERASE"/>
    <property type="match status" value="1"/>
</dbReference>
<organism evidence="2 3">
    <name type="scientific">Pyricularia oryzae (strain 70-15 / ATCC MYA-4617 / FGSC 8958)</name>
    <name type="common">Rice blast fungus</name>
    <name type="synonym">Magnaporthe oryzae</name>
    <dbReference type="NCBI Taxonomy" id="242507"/>
    <lineage>
        <taxon>Eukaryota</taxon>
        <taxon>Fungi</taxon>
        <taxon>Dikarya</taxon>
        <taxon>Ascomycota</taxon>
        <taxon>Pezizomycotina</taxon>
        <taxon>Sordariomycetes</taxon>
        <taxon>Sordariomycetidae</taxon>
        <taxon>Magnaporthales</taxon>
        <taxon>Pyriculariaceae</taxon>
        <taxon>Pyricularia</taxon>
    </lineage>
</organism>
<evidence type="ECO:0000313" key="2">
    <source>
        <dbReference type="EMBL" id="EHA52977.1"/>
    </source>
</evidence>
<accession>G4N5C0</accession>
<dbReference type="InterPro" id="IPR000073">
    <property type="entry name" value="AB_hydrolase_1"/>
</dbReference>
<dbReference type="EMBL" id="CM001233">
    <property type="protein sequence ID" value="EHA52977.1"/>
    <property type="molecule type" value="Genomic_DNA"/>
</dbReference>